<evidence type="ECO:0000256" key="6">
    <source>
        <dbReference type="SAM" id="Phobius"/>
    </source>
</evidence>
<name>A0A327RXJ1_9FLAO</name>
<protein>
    <submittedName>
        <fullName evidence="9">ABC-type antimicrobial peptide transport system permease subunit</fullName>
    </submittedName>
</protein>
<accession>A0A327RXJ1</accession>
<evidence type="ECO:0000256" key="5">
    <source>
        <dbReference type="ARBA" id="ARBA00023136"/>
    </source>
</evidence>
<keyword evidence="3 6" id="KW-0812">Transmembrane</keyword>
<dbReference type="InterPro" id="IPR050250">
    <property type="entry name" value="Macrolide_Exporter_MacB"/>
</dbReference>
<evidence type="ECO:0000256" key="3">
    <source>
        <dbReference type="ARBA" id="ARBA00022692"/>
    </source>
</evidence>
<evidence type="ECO:0000313" key="10">
    <source>
        <dbReference type="Proteomes" id="UP000248987"/>
    </source>
</evidence>
<dbReference type="AlphaFoldDB" id="A0A327RXJ1"/>
<dbReference type="PANTHER" id="PTHR30572">
    <property type="entry name" value="MEMBRANE COMPONENT OF TRANSPORTER-RELATED"/>
    <property type="match status" value="1"/>
</dbReference>
<dbReference type="InterPro" id="IPR003838">
    <property type="entry name" value="ABC3_permease_C"/>
</dbReference>
<dbReference type="InterPro" id="IPR025857">
    <property type="entry name" value="MacB_PCD"/>
</dbReference>
<comment type="subcellular location">
    <subcellularLocation>
        <location evidence="1">Cell membrane</location>
        <topology evidence="1">Multi-pass membrane protein</topology>
    </subcellularLocation>
</comment>
<feature type="transmembrane region" description="Helical" evidence="6">
    <location>
        <begin position="295"/>
        <end position="317"/>
    </location>
</feature>
<keyword evidence="10" id="KW-1185">Reference proteome</keyword>
<evidence type="ECO:0000259" key="8">
    <source>
        <dbReference type="Pfam" id="PF12704"/>
    </source>
</evidence>
<sequence length="475" mass="52495">MIRNYFKIAWRSLQKNKLQTIINLLGLTVGTVCCLSILIHVIAQFGYDKQFADSSSIYRLNTIINENEDGAPSAGVSPPIAFAMKEDFPEVKEVCRVVYFGEGNDGLLRNPESDEAYYETRGYLADSTFFKMFNYPFVEGNPEGSLSAPNSIVLSETLAKKLFGSKKALNKTLVLGSGAEEQTLTIKGVFKEDFGKSHLNPNYILTMDSGGFGRRVMEIQNFATQNFTMSYLRLKSGANTSRLEAKFPEFLQRHGAKDLAAVGFSKSLSLQKVTDIHLFSKDIRNQIGTVSDINYLYMLLILALFIQLVACINFINLSTARANKRAKEIGVRKAIGAEKGDLVRQFLGESILLSLFASILSIPFTAIALPFVNTLTQGDIGYSNLLDWRILVALLVLGILTGLIAGLYPALILSSIKPVKVLKSSVNLNLGNGYLRKALVVFQFVVSIGLISVVIIITQQVKYSQKMDMALIRKT</sequence>
<dbReference type="GO" id="GO:0005886">
    <property type="term" value="C:plasma membrane"/>
    <property type="evidence" value="ECO:0007669"/>
    <property type="project" value="UniProtKB-SubCell"/>
</dbReference>
<evidence type="ECO:0000256" key="4">
    <source>
        <dbReference type="ARBA" id="ARBA00022989"/>
    </source>
</evidence>
<evidence type="ECO:0000313" key="9">
    <source>
        <dbReference type="EMBL" id="RAJ20958.1"/>
    </source>
</evidence>
<feature type="domain" description="MacB-like periplasmic core" evidence="8">
    <location>
        <begin position="20"/>
        <end position="247"/>
    </location>
</feature>
<keyword evidence="4 6" id="KW-1133">Transmembrane helix</keyword>
<evidence type="ECO:0000256" key="2">
    <source>
        <dbReference type="ARBA" id="ARBA00022475"/>
    </source>
</evidence>
<feature type="domain" description="ABC3 transporter permease C-terminal" evidence="7">
    <location>
        <begin position="301"/>
        <end position="418"/>
    </location>
</feature>
<dbReference type="Pfam" id="PF12704">
    <property type="entry name" value="MacB_PCD"/>
    <property type="match status" value="1"/>
</dbReference>
<proteinExistence type="predicted"/>
<feature type="transmembrane region" description="Helical" evidence="6">
    <location>
        <begin position="434"/>
        <end position="457"/>
    </location>
</feature>
<dbReference type="Proteomes" id="UP000248987">
    <property type="component" value="Unassembled WGS sequence"/>
</dbReference>
<dbReference type="RefSeq" id="WP_245905332.1">
    <property type="nucleotide sequence ID" value="NZ_LZRN01000001.1"/>
</dbReference>
<reference evidence="9 10" key="1">
    <citation type="submission" date="2018-06" db="EMBL/GenBank/DDBJ databases">
        <title>Genomic Encyclopedia of Archaeal and Bacterial Type Strains, Phase II (KMG-II): from individual species to whole genera.</title>
        <authorList>
            <person name="Goeker M."/>
        </authorList>
    </citation>
    <scope>NUCLEOTIDE SEQUENCE [LARGE SCALE GENOMIC DNA]</scope>
    <source>
        <strain evidence="9 10">DSM 12408</strain>
    </source>
</reference>
<keyword evidence="2" id="KW-1003">Cell membrane</keyword>
<comment type="caution">
    <text evidence="9">The sequence shown here is derived from an EMBL/GenBank/DDBJ whole genome shotgun (WGS) entry which is preliminary data.</text>
</comment>
<gene>
    <name evidence="9" type="ORF">LX77_02952</name>
</gene>
<feature type="transmembrane region" description="Helical" evidence="6">
    <location>
        <begin position="351"/>
        <end position="371"/>
    </location>
</feature>
<dbReference type="EMBL" id="QLLQ01000013">
    <property type="protein sequence ID" value="RAJ20958.1"/>
    <property type="molecule type" value="Genomic_DNA"/>
</dbReference>
<evidence type="ECO:0000259" key="7">
    <source>
        <dbReference type="Pfam" id="PF02687"/>
    </source>
</evidence>
<dbReference type="GO" id="GO:0022857">
    <property type="term" value="F:transmembrane transporter activity"/>
    <property type="evidence" value="ECO:0007669"/>
    <property type="project" value="TreeGrafter"/>
</dbReference>
<dbReference type="Pfam" id="PF02687">
    <property type="entry name" value="FtsX"/>
    <property type="match status" value="1"/>
</dbReference>
<organism evidence="9 10">
    <name type="scientific">Gelidibacter algens</name>
    <dbReference type="NCBI Taxonomy" id="49280"/>
    <lineage>
        <taxon>Bacteria</taxon>
        <taxon>Pseudomonadati</taxon>
        <taxon>Bacteroidota</taxon>
        <taxon>Flavobacteriia</taxon>
        <taxon>Flavobacteriales</taxon>
        <taxon>Flavobacteriaceae</taxon>
        <taxon>Gelidibacter</taxon>
    </lineage>
</organism>
<keyword evidence="5 6" id="KW-0472">Membrane</keyword>
<feature type="transmembrane region" description="Helical" evidence="6">
    <location>
        <begin position="391"/>
        <end position="413"/>
    </location>
</feature>
<feature type="transmembrane region" description="Helical" evidence="6">
    <location>
        <begin position="21"/>
        <end position="47"/>
    </location>
</feature>
<evidence type="ECO:0000256" key="1">
    <source>
        <dbReference type="ARBA" id="ARBA00004651"/>
    </source>
</evidence>
<dbReference type="PANTHER" id="PTHR30572:SF18">
    <property type="entry name" value="ABC-TYPE MACROLIDE FAMILY EXPORT SYSTEM PERMEASE COMPONENT 2"/>
    <property type="match status" value="1"/>
</dbReference>